<reference evidence="4" key="1">
    <citation type="submission" date="2024-07" db="EMBL/GenBank/DDBJ databases">
        <authorList>
            <person name="Yu S.T."/>
        </authorList>
    </citation>
    <scope>NUCLEOTIDE SEQUENCE</scope>
    <source>
        <strain evidence="4">R44</strain>
    </source>
</reference>
<dbReference type="AlphaFoldDB" id="A0AB39T984"/>
<gene>
    <name evidence="4" type="ORF">AB5J54_37545</name>
</gene>
<name>A0AB39T984_9ACTN</name>
<dbReference type="InterPro" id="IPR005158">
    <property type="entry name" value="BTAD"/>
</dbReference>
<dbReference type="EMBL" id="CP163444">
    <property type="protein sequence ID" value="XDQ75884.1"/>
    <property type="molecule type" value="Genomic_DNA"/>
</dbReference>
<feature type="region of interest" description="Disordered" evidence="2">
    <location>
        <begin position="238"/>
        <end position="262"/>
    </location>
</feature>
<dbReference type="SUPFAM" id="SSF48452">
    <property type="entry name" value="TPR-like"/>
    <property type="match status" value="1"/>
</dbReference>
<dbReference type="SMART" id="SM01043">
    <property type="entry name" value="BTAD"/>
    <property type="match status" value="1"/>
</dbReference>
<accession>A0AB39T984</accession>
<evidence type="ECO:0000256" key="2">
    <source>
        <dbReference type="SAM" id="MobiDB-lite"/>
    </source>
</evidence>
<evidence type="ECO:0000313" key="4">
    <source>
        <dbReference type="EMBL" id="XDQ75884.1"/>
    </source>
</evidence>
<dbReference type="GO" id="GO:0000160">
    <property type="term" value="P:phosphorelay signal transduction system"/>
    <property type="evidence" value="ECO:0007669"/>
    <property type="project" value="UniProtKB-KW"/>
</dbReference>
<evidence type="ECO:0000256" key="1">
    <source>
        <dbReference type="ARBA" id="ARBA00023012"/>
    </source>
</evidence>
<dbReference type="InterPro" id="IPR051677">
    <property type="entry name" value="AfsR-DnrI-RedD_regulator"/>
</dbReference>
<protein>
    <submittedName>
        <fullName evidence="4">BTAD domain-containing putative transcriptional regulator</fullName>
    </submittedName>
</protein>
<dbReference type="InterPro" id="IPR011990">
    <property type="entry name" value="TPR-like_helical_dom_sf"/>
</dbReference>
<proteinExistence type="predicted"/>
<keyword evidence="1" id="KW-0902">Two-component regulatory system</keyword>
<feature type="domain" description="Bacterial transcriptional activator" evidence="3">
    <location>
        <begin position="99"/>
        <end position="232"/>
    </location>
</feature>
<organism evidence="4">
    <name type="scientific">Streptomyces sp. R44</name>
    <dbReference type="NCBI Taxonomy" id="3238633"/>
    <lineage>
        <taxon>Bacteria</taxon>
        <taxon>Bacillati</taxon>
        <taxon>Actinomycetota</taxon>
        <taxon>Actinomycetes</taxon>
        <taxon>Kitasatosporales</taxon>
        <taxon>Streptomycetaceae</taxon>
        <taxon>Streptomyces</taxon>
    </lineage>
</organism>
<dbReference type="RefSeq" id="WP_369148420.1">
    <property type="nucleotide sequence ID" value="NZ_CP163444.1"/>
</dbReference>
<dbReference type="PANTHER" id="PTHR35807">
    <property type="entry name" value="TRANSCRIPTIONAL REGULATOR REDD-RELATED"/>
    <property type="match status" value="1"/>
</dbReference>
<dbReference type="Gene3D" id="1.25.40.10">
    <property type="entry name" value="Tetratricopeptide repeat domain"/>
    <property type="match status" value="1"/>
</dbReference>
<sequence length="262" mass="28390">MAKDLSLPVPALRLLGTFGLDLADGGRAGVEAPGQRVLAFLGLNRCTTRGILAGTMWPHATEAHAQGSLRSALWRLRRAGAGVVESRGEVLSLSEDVTVDVRVCVRAALSVVNDAEPRDEAGLGLLAAGDLLPGWDEEWVVVERERLRQLRLHALEALSARLSRDGRHALALDAALICVGIDPLRESAHRAVVAVHLAEHNTAEAVRHYETFRALVREELSIEPSPQFTAMLPPSVLRRPPRLVRPSPPPPLPDPGRVRPVM</sequence>
<evidence type="ECO:0000259" key="3">
    <source>
        <dbReference type="SMART" id="SM01043"/>
    </source>
</evidence>
<dbReference type="Pfam" id="PF03704">
    <property type="entry name" value="BTAD"/>
    <property type="match status" value="1"/>
</dbReference>